<evidence type="ECO:0000313" key="7">
    <source>
        <dbReference type="Proteomes" id="UP001595457"/>
    </source>
</evidence>
<dbReference type="Proteomes" id="UP001595457">
    <property type="component" value="Unassembled WGS sequence"/>
</dbReference>
<dbReference type="PROSITE" id="PS50931">
    <property type="entry name" value="HTH_LYSR"/>
    <property type="match status" value="1"/>
</dbReference>
<dbReference type="InterPro" id="IPR000847">
    <property type="entry name" value="LysR_HTH_N"/>
</dbReference>
<dbReference type="Gene3D" id="1.10.10.10">
    <property type="entry name" value="Winged helix-like DNA-binding domain superfamily/Winged helix DNA-binding domain"/>
    <property type="match status" value="1"/>
</dbReference>
<evidence type="ECO:0000256" key="4">
    <source>
        <dbReference type="ARBA" id="ARBA00023163"/>
    </source>
</evidence>
<evidence type="ECO:0000259" key="5">
    <source>
        <dbReference type="PROSITE" id="PS50931"/>
    </source>
</evidence>
<dbReference type="Pfam" id="PF00126">
    <property type="entry name" value="HTH_1"/>
    <property type="match status" value="1"/>
</dbReference>
<keyword evidence="2" id="KW-0805">Transcription regulation</keyword>
<dbReference type="InterPro" id="IPR036388">
    <property type="entry name" value="WH-like_DNA-bd_sf"/>
</dbReference>
<accession>A0ABV7ATD9</accession>
<reference evidence="7" key="1">
    <citation type="journal article" date="2019" name="Int. J. Syst. Evol. Microbiol.">
        <title>The Global Catalogue of Microorganisms (GCM) 10K type strain sequencing project: providing services to taxonomists for standard genome sequencing and annotation.</title>
        <authorList>
            <consortium name="The Broad Institute Genomics Platform"/>
            <consortium name="The Broad Institute Genome Sequencing Center for Infectious Disease"/>
            <person name="Wu L."/>
            <person name="Ma J."/>
        </authorList>
    </citation>
    <scope>NUCLEOTIDE SEQUENCE [LARGE SCALE GENOMIC DNA]</scope>
    <source>
        <strain evidence="7">KCTC 62195</strain>
    </source>
</reference>
<dbReference type="SUPFAM" id="SSF46785">
    <property type="entry name" value="Winged helix' DNA-binding domain"/>
    <property type="match status" value="1"/>
</dbReference>
<dbReference type="EMBL" id="JBHRSJ010000021">
    <property type="protein sequence ID" value="MFC2972779.1"/>
    <property type="molecule type" value="Genomic_DNA"/>
</dbReference>
<evidence type="ECO:0000256" key="3">
    <source>
        <dbReference type="ARBA" id="ARBA00023125"/>
    </source>
</evidence>
<dbReference type="PANTHER" id="PTHR30537">
    <property type="entry name" value="HTH-TYPE TRANSCRIPTIONAL REGULATOR"/>
    <property type="match status" value="1"/>
</dbReference>
<keyword evidence="3" id="KW-0238">DNA-binding</keyword>
<dbReference type="InterPro" id="IPR036390">
    <property type="entry name" value="WH_DNA-bd_sf"/>
</dbReference>
<dbReference type="SUPFAM" id="SSF53850">
    <property type="entry name" value="Periplasmic binding protein-like II"/>
    <property type="match status" value="1"/>
</dbReference>
<evidence type="ECO:0000256" key="1">
    <source>
        <dbReference type="ARBA" id="ARBA00009437"/>
    </source>
</evidence>
<comment type="similarity">
    <text evidence="1">Belongs to the LysR transcriptional regulatory family.</text>
</comment>
<organism evidence="6 7">
    <name type="scientific">Azotobacter bryophylli</name>
    <dbReference type="NCBI Taxonomy" id="1986537"/>
    <lineage>
        <taxon>Bacteria</taxon>
        <taxon>Pseudomonadati</taxon>
        <taxon>Pseudomonadota</taxon>
        <taxon>Gammaproteobacteria</taxon>
        <taxon>Pseudomonadales</taxon>
        <taxon>Pseudomonadaceae</taxon>
        <taxon>Azotobacter</taxon>
    </lineage>
</organism>
<dbReference type="RefSeq" id="WP_377814429.1">
    <property type="nucleotide sequence ID" value="NZ_JBHRSJ010000021.1"/>
</dbReference>
<evidence type="ECO:0000313" key="6">
    <source>
        <dbReference type="EMBL" id="MFC2972779.1"/>
    </source>
</evidence>
<dbReference type="PANTHER" id="PTHR30537:SF72">
    <property type="entry name" value="LYSR FAMILY TRANSCRIPTIONAL REGULATOR"/>
    <property type="match status" value="1"/>
</dbReference>
<evidence type="ECO:0000256" key="2">
    <source>
        <dbReference type="ARBA" id="ARBA00023015"/>
    </source>
</evidence>
<dbReference type="InterPro" id="IPR005119">
    <property type="entry name" value="LysR_subst-bd"/>
</dbReference>
<dbReference type="InterPro" id="IPR058163">
    <property type="entry name" value="LysR-type_TF_proteobact-type"/>
</dbReference>
<dbReference type="Pfam" id="PF03466">
    <property type="entry name" value="LysR_substrate"/>
    <property type="match status" value="1"/>
</dbReference>
<keyword evidence="7" id="KW-1185">Reference proteome</keyword>
<dbReference type="CDD" id="cd08472">
    <property type="entry name" value="PBP2_CrgA_like_3"/>
    <property type="match status" value="1"/>
</dbReference>
<dbReference type="Gene3D" id="3.40.190.290">
    <property type="match status" value="1"/>
</dbReference>
<feature type="domain" description="HTH lysR-type" evidence="5">
    <location>
        <begin position="1"/>
        <end position="59"/>
    </location>
</feature>
<protein>
    <submittedName>
        <fullName evidence="6">LysR family transcriptional regulator</fullName>
    </submittedName>
</protein>
<name>A0ABV7ATD9_9GAMM</name>
<comment type="caution">
    <text evidence="6">The sequence shown here is derived from an EMBL/GenBank/DDBJ whole genome shotgun (WGS) entry which is preliminary data.</text>
</comment>
<sequence>MDRLQAMQLFVRIVELGSFTRAADQLGMSRASATALVKQLENHLGVRLLQRTTRQVSPTLDGRSYHRHCQTILAEIEEAESALSQTASHPRGRLKIDLPPSLGRLVVIPALPDFYARYPEITLEIGIGDRMIDLVREGVDCVVRIGELHDSTLVARSLPPQLQLTCASPGYLARHGVPDNPEALDGHWCVDYLSATSGRVLPLEFTVDGCLRPLTLPARLAVNNGESYVAACEAGLGLVQVPHYHVARQLAAGSLVEVLPRHRPPPLPMTVLYPHHRHLTPRLRVFIDWLVALFRAEPAASSS</sequence>
<gene>
    <name evidence="6" type="ORF">ACFOJE_11210</name>
</gene>
<proteinExistence type="inferred from homology"/>
<keyword evidence="4" id="KW-0804">Transcription</keyword>